<dbReference type="SMART" id="SM00530">
    <property type="entry name" value="HTH_XRE"/>
    <property type="match status" value="1"/>
</dbReference>
<gene>
    <name evidence="2" type="ORF">BXY66_1392</name>
</gene>
<dbReference type="EMBL" id="SMGR01000001">
    <property type="protein sequence ID" value="TCL09347.1"/>
    <property type="molecule type" value="Genomic_DNA"/>
</dbReference>
<protein>
    <recommendedName>
        <fullName evidence="1">HTH cro/C1-type domain-containing protein</fullName>
    </recommendedName>
</protein>
<dbReference type="SUPFAM" id="SSF47413">
    <property type="entry name" value="lambda repressor-like DNA-binding domains"/>
    <property type="match status" value="1"/>
</dbReference>
<sequence length="92" mass="9674">MTALSIDASRLKTLRKARKIGRPKLAKLSGLTERQLAKLESSSGFTPLPEPTVAKLSAALQIPTPALTGELPLIDDDLQPAQKSTCTSGCCG</sequence>
<dbReference type="OrthoDB" id="7875710at2"/>
<accession>A0A4R1NLT7</accession>
<dbReference type="CDD" id="cd00093">
    <property type="entry name" value="HTH_XRE"/>
    <property type="match status" value="1"/>
</dbReference>
<dbReference type="AlphaFoldDB" id="A0A4R1NLT7"/>
<name>A0A4R1NLT7_9RHOB</name>
<evidence type="ECO:0000313" key="3">
    <source>
        <dbReference type="Proteomes" id="UP000295673"/>
    </source>
</evidence>
<dbReference type="Proteomes" id="UP000295673">
    <property type="component" value="Unassembled WGS sequence"/>
</dbReference>
<proteinExistence type="predicted"/>
<organism evidence="2 3">
    <name type="scientific">Shimia isoporae</name>
    <dbReference type="NCBI Taxonomy" id="647720"/>
    <lineage>
        <taxon>Bacteria</taxon>
        <taxon>Pseudomonadati</taxon>
        <taxon>Pseudomonadota</taxon>
        <taxon>Alphaproteobacteria</taxon>
        <taxon>Rhodobacterales</taxon>
        <taxon>Roseobacteraceae</taxon>
    </lineage>
</organism>
<dbReference type="PROSITE" id="PS50943">
    <property type="entry name" value="HTH_CROC1"/>
    <property type="match status" value="1"/>
</dbReference>
<dbReference type="Gene3D" id="1.10.260.40">
    <property type="entry name" value="lambda repressor-like DNA-binding domains"/>
    <property type="match status" value="1"/>
</dbReference>
<comment type="caution">
    <text evidence="2">The sequence shown here is derived from an EMBL/GenBank/DDBJ whole genome shotgun (WGS) entry which is preliminary data.</text>
</comment>
<reference evidence="2 3" key="1">
    <citation type="submission" date="2019-03" db="EMBL/GenBank/DDBJ databases">
        <title>Genomic Encyclopedia of Archaeal and Bacterial Type Strains, Phase II (KMG-II): from individual species to whole genera.</title>
        <authorList>
            <person name="Goeker M."/>
        </authorList>
    </citation>
    <scope>NUCLEOTIDE SEQUENCE [LARGE SCALE GENOMIC DNA]</scope>
    <source>
        <strain evidence="2 3">DSM 26433</strain>
    </source>
</reference>
<keyword evidence="3" id="KW-1185">Reference proteome</keyword>
<dbReference type="InterPro" id="IPR010982">
    <property type="entry name" value="Lambda_DNA-bd_dom_sf"/>
</dbReference>
<evidence type="ECO:0000259" key="1">
    <source>
        <dbReference type="PROSITE" id="PS50943"/>
    </source>
</evidence>
<evidence type="ECO:0000313" key="2">
    <source>
        <dbReference type="EMBL" id="TCL09347.1"/>
    </source>
</evidence>
<dbReference type="InterPro" id="IPR001387">
    <property type="entry name" value="Cro/C1-type_HTH"/>
</dbReference>
<dbReference type="GO" id="GO:0003677">
    <property type="term" value="F:DNA binding"/>
    <property type="evidence" value="ECO:0007669"/>
    <property type="project" value="InterPro"/>
</dbReference>
<dbReference type="RefSeq" id="WP_132859387.1">
    <property type="nucleotide sequence ID" value="NZ_SMGR01000001.1"/>
</dbReference>
<feature type="domain" description="HTH cro/C1-type" evidence="1">
    <location>
        <begin position="11"/>
        <end position="67"/>
    </location>
</feature>